<keyword evidence="2" id="KW-1185">Reference proteome</keyword>
<protein>
    <submittedName>
        <fullName evidence="1">Oleate hydratase</fullName>
        <ecNumber evidence="1">4.2.1.53</ecNumber>
    </submittedName>
</protein>
<keyword evidence="1" id="KW-0456">Lyase</keyword>
<dbReference type="GO" id="GO:0050151">
    <property type="term" value="F:oleate hydratase activity"/>
    <property type="evidence" value="ECO:0007669"/>
    <property type="project" value="UniProtKB-EC"/>
</dbReference>
<evidence type="ECO:0000313" key="2">
    <source>
        <dbReference type="Proteomes" id="UP001209701"/>
    </source>
</evidence>
<evidence type="ECO:0000313" key="1">
    <source>
        <dbReference type="EMBL" id="MCV2370537.1"/>
    </source>
</evidence>
<dbReference type="SUPFAM" id="SSF51905">
    <property type="entry name" value="FAD/NAD(P)-binding domain"/>
    <property type="match status" value="1"/>
</dbReference>
<gene>
    <name evidence="1" type="ORF">LNV07_20840</name>
</gene>
<name>A0ABT2YKF2_9BURK</name>
<dbReference type="PANTHER" id="PTHR37417:SF2">
    <property type="entry name" value="67 KDA MYOSIN-CROSS-REACTIVE ANTIGEN FAMILY PROTEIN (AFU_ORTHOLOGUE AFUA_5G09970)"/>
    <property type="match status" value="1"/>
</dbReference>
<dbReference type="PANTHER" id="PTHR37417">
    <property type="entry name" value="67 KDA MYOSIN-CROSS-REACTIVE ANTIGEN FAMILY PROTEIN (AFU_ORTHOLOGUE AFUA_5G09970)"/>
    <property type="match status" value="1"/>
</dbReference>
<sequence length="543" mass="61348">MKKQRQIYIVGAGIAGLSAAVFAIRDGGIKGENIHLFEERDVLGGALDGKWGRNKSYSMRGARLINEKAYQCYFDMLSAIPCLADQDEMEKSGGKYLESRRPWRSVKDEIYAFNKTHRLNSVTRLVGKEGARVDHTKLGLDHIDRIAIIALILMFEEAVDGKRIDDYFRPSFFKTNFWYLFASMFGFEPWHSLMECRRYLRRFFHEAPNITTLIGGWNTPYNNYECIVLPIERWLSKQGVDIQTGARVTDVDFRSSKTRKSVEKLHLLRNGNSAEIAVAPGDFVFITIGSKVADSRTGSMNKAPGLVTDKMDGAWTLWERMARKVPDLGNPEAFSGDVDQTQWGVFTVTTKGPLLAERIRKYSRVKIQGQQHILSCIDSNWGLGLHVPFQPHFRNQPPDTTVMFGYGLYGNTQGNYIKKTMTESTGEELLTELVCHLGFIDDLDRIKEVTTSIPTTLPYATSQFSPRKISDRPLVVPKGSVNLALLGQFVEIPDDCVFLVDYSTRSAQIGVYRLLNVEKEVTPVYTGVLNPIQWASALRAILQ</sequence>
<dbReference type="Pfam" id="PF06100">
    <property type="entry name" value="MCRA"/>
    <property type="match status" value="1"/>
</dbReference>
<dbReference type="EMBL" id="JAJIRN010000010">
    <property type="protein sequence ID" value="MCV2370537.1"/>
    <property type="molecule type" value="Genomic_DNA"/>
</dbReference>
<dbReference type="RefSeq" id="WP_263573129.1">
    <property type="nucleotide sequence ID" value="NZ_JAJIRN010000010.1"/>
</dbReference>
<dbReference type="InterPro" id="IPR036188">
    <property type="entry name" value="FAD/NAD-bd_sf"/>
</dbReference>
<dbReference type="Proteomes" id="UP001209701">
    <property type="component" value="Unassembled WGS sequence"/>
</dbReference>
<dbReference type="InterPro" id="IPR010354">
    <property type="entry name" value="Oleate_hydratase"/>
</dbReference>
<dbReference type="EC" id="4.2.1.53" evidence="1"/>
<reference evidence="1 2" key="1">
    <citation type="submission" date="2021-11" db="EMBL/GenBank/DDBJ databases">
        <authorList>
            <person name="Liang Q."/>
            <person name="Mou H."/>
            <person name="Liu Z."/>
        </authorList>
    </citation>
    <scope>NUCLEOTIDE SEQUENCE [LARGE SCALE GENOMIC DNA]</scope>
    <source>
        <strain evidence="1 2">CHU3</strain>
    </source>
</reference>
<proteinExistence type="predicted"/>
<organism evidence="1 2">
    <name type="scientific">Roseateles oligotrophus</name>
    <dbReference type="NCBI Taxonomy" id="1769250"/>
    <lineage>
        <taxon>Bacteria</taxon>
        <taxon>Pseudomonadati</taxon>
        <taxon>Pseudomonadota</taxon>
        <taxon>Betaproteobacteria</taxon>
        <taxon>Burkholderiales</taxon>
        <taxon>Sphaerotilaceae</taxon>
        <taxon>Roseateles</taxon>
    </lineage>
</organism>
<dbReference type="NCBIfam" id="NF010584">
    <property type="entry name" value="PRK13977.1"/>
    <property type="match status" value="1"/>
</dbReference>
<dbReference type="Gene3D" id="3.50.50.60">
    <property type="entry name" value="FAD/NAD(P)-binding domain"/>
    <property type="match status" value="3"/>
</dbReference>
<comment type="caution">
    <text evidence="1">The sequence shown here is derived from an EMBL/GenBank/DDBJ whole genome shotgun (WGS) entry which is preliminary data.</text>
</comment>
<accession>A0ABT2YKF2</accession>